<accession>A0A0V0S426</accession>
<reference evidence="1 2" key="1">
    <citation type="submission" date="2015-01" db="EMBL/GenBank/DDBJ databases">
        <title>Evolution of Trichinella species and genotypes.</title>
        <authorList>
            <person name="Korhonen P.K."/>
            <person name="Edoardo P."/>
            <person name="Giuseppe L.R."/>
            <person name="Gasser R.B."/>
        </authorList>
    </citation>
    <scope>NUCLEOTIDE SEQUENCE [LARGE SCALE GENOMIC DNA]</scope>
    <source>
        <strain evidence="1">ISS37</strain>
    </source>
</reference>
<comment type="caution">
    <text evidence="1">The sequence shown here is derived from an EMBL/GenBank/DDBJ whole genome shotgun (WGS) entry which is preliminary data.</text>
</comment>
<gene>
    <name evidence="1" type="ORF">T07_6303</name>
</gene>
<sequence>MRAQLPFLTEVRLVFARPVSCAHRSNGYVTPMRMFRLSFTLGQHFKSANIIIILELAPSNRYTTSSKAHVFAPSNSCIAFVADSDLCVRTVFVQTAKEKKNSEATVNKWILEDREKVTVVRLSSSEAIVVVSS</sequence>
<dbReference type="AlphaFoldDB" id="A0A0V0S426"/>
<evidence type="ECO:0000313" key="2">
    <source>
        <dbReference type="Proteomes" id="UP000054630"/>
    </source>
</evidence>
<evidence type="ECO:0000313" key="1">
    <source>
        <dbReference type="EMBL" id="KRX21499.1"/>
    </source>
</evidence>
<proteinExistence type="predicted"/>
<keyword evidence="2" id="KW-1185">Reference proteome</keyword>
<dbReference type="EMBL" id="JYDL01000039">
    <property type="protein sequence ID" value="KRX21499.1"/>
    <property type="molecule type" value="Genomic_DNA"/>
</dbReference>
<name>A0A0V0S426_9BILA</name>
<organism evidence="1 2">
    <name type="scientific">Trichinella nelsoni</name>
    <dbReference type="NCBI Taxonomy" id="6336"/>
    <lineage>
        <taxon>Eukaryota</taxon>
        <taxon>Metazoa</taxon>
        <taxon>Ecdysozoa</taxon>
        <taxon>Nematoda</taxon>
        <taxon>Enoplea</taxon>
        <taxon>Dorylaimia</taxon>
        <taxon>Trichinellida</taxon>
        <taxon>Trichinellidae</taxon>
        <taxon>Trichinella</taxon>
    </lineage>
</organism>
<dbReference type="Proteomes" id="UP000054630">
    <property type="component" value="Unassembled WGS sequence"/>
</dbReference>
<protein>
    <submittedName>
        <fullName evidence="1">Uncharacterized protein</fullName>
    </submittedName>
</protein>